<dbReference type="PANTHER" id="PTHR42709:SF6">
    <property type="entry name" value="UNDECAPRENYL PHOSPHATE TRANSPORTER A"/>
    <property type="match status" value="1"/>
</dbReference>
<evidence type="ECO:0000256" key="7">
    <source>
        <dbReference type="SAM" id="Phobius"/>
    </source>
</evidence>
<dbReference type="InterPro" id="IPR032816">
    <property type="entry name" value="VTT_dom"/>
</dbReference>
<organism evidence="9 10">
    <name type="scientific">Wenjunlia vitaminophila</name>
    <name type="common">Streptomyces vitaminophilus</name>
    <dbReference type="NCBI Taxonomy" id="76728"/>
    <lineage>
        <taxon>Bacteria</taxon>
        <taxon>Bacillati</taxon>
        <taxon>Actinomycetota</taxon>
        <taxon>Actinomycetes</taxon>
        <taxon>Kitasatosporales</taxon>
        <taxon>Streptomycetaceae</taxon>
        <taxon>Wenjunlia</taxon>
    </lineage>
</organism>
<comment type="similarity">
    <text evidence="2">Belongs to the DedA family.</text>
</comment>
<dbReference type="EMBL" id="LLZU01000010">
    <property type="protein sequence ID" value="KRV49741.1"/>
    <property type="molecule type" value="Genomic_DNA"/>
</dbReference>
<keyword evidence="4 7" id="KW-0812">Transmembrane</keyword>
<dbReference type="STRING" id="76728.AQ490_18745"/>
<evidence type="ECO:0000256" key="3">
    <source>
        <dbReference type="ARBA" id="ARBA00022475"/>
    </source>
</evidence>
<evidence type="ECO:0000256" key="1">
    <source>
        <dbReference type="ARBA" id="ARBA00004651"/>
    </source>
</evidence>
<feature type="transmembrane region" description="Helical" evidence="7">
    <location>
        <begin position="156"/>
        <end position="178"/>
    </location>
</feature>
<dbReference type="Pfam" id="PF09335">
    <property type="entry name" value="VTT_dom"/>
    <property type="match status" value="1"/>
</dbReference>
<protein>
    <recommendedName>
        <fullName evidence="8">VTT domain-containing protein</fullName>
    </recommendedName>
</protein>
<feature type="transmembrane region" description="Helical" evidence="7">
    <location>
        <begin position="190"/>
        <end position="214"/>
    </location>
</feature>
<sequence length="230" mass="23921">MSVRCGNGAPLAGNEPAGGVAGWVADLMGTLGAPGAGLAVALENLFPPLPSEVILPLAGFAASRGEMNLLAALACTTAGSVLGALVLYAGGALLGLDRTLLIAAKLPLVRPEDVVRTQAWFARHGTKAVFFGRMVPVFRSLISIPAGVERMPLGTFVTLTALGSALWNTAFVLAGYALGDNWDRVTHYAGIYSTAVAIGLGTLVAAFVAVRLLLPGRRRGRRRHRDGPRR</sequence>
<dbReference type="eggNOG" id="COG0586">
    <property type="taxonomic scope" value="Bacteria"/>
</dbReference>
<dbReference type="InterPro" id="IPR051311">
    <property type="entry name" value="DedA_domain"/>
</dbReference>
<evidence type="ECO:0000256" key="4">
    <source>
        <dbReference type="ARBA" id="ARBA00022692"/>
    </source>
</evidence>
<evidence type="ECO:0000256" key="6">
    <source>
        <dbReference type="ARBA" id="ARBA00023136"/>
    </source>
</evidence>
<dbReference type="AlphaFoldDB" id="A0A0T6LUF4"/>
<dbReference type="GO" id="GO:0005886">
    <property type="term" value="C:plasma membrane"/>
    <property type="evidence" value="ECO:0007669"/>
    <property type="project" value="UniProtKB-SubCell"/>
</dbReference>
<evidence type="ECO:0000256" key="5">
    <source>
        <dbReference type="ARBA" id="ARBA00022989"/>
    </source>
</evidence>
<keyword evidence="5 7" id="KW-1133">Transmembrane helix</keyword>
<evidence type="ECO:0000256" key="2">
    <source>
        <dbReference type="ARBA" id="ARBA00010792"/>
    </source>
</evidence>
<name>A0A0T6LUF4_WENVI</name>
<dbReference type="Proteomes" id="UP000050867">
    <property type="component" value="Unassembled WGS sequence"/>
</dbReference>
<accession>A0A0T6LUF4</accession>
<evidence type="ECO:0000313" key="10">
    <source>
        <dbReference type="Proteomes" id="UP000050867"/>
    </source>
</evidence>
<proteinExistence type="inferred from homology"/>
<dbReference type="PANTHER" id="PTHR42709">
    <property type="entry name" value="ALKALINE PHOSPHATASE LIKE PROTEIN"/>
    <property type="match status" value="1"/>
</dbReference>
<feature type="transmembrane region" description="Helical" evidence="7">
    <location>
        <begin position="69"/>
        <end position="96"/>
    </location>
</feature>
<dbReference type="RefSeq" id="WP_018386860.1">
    <property type="nucleotide sequence ID" value="NZ_LLZU01000010.1"/>
</dbReference>
<evidence type="ECO:0000259" key="8">
    <source>
        <dbReference type="Pfam" id="PF09335"/>
    </source>
</evidence>
<comment type="subcellular location">
    <subcellularLocation>
        <location evidence="1">Cell membrane</location>
        <topology evidence="1">Multi-pass membrane protein</topology>
    </subcellularLocation>
</comment>
<gene>
    <name evidence="9" type="ORF">AQ490_18745</name>
</gene>
<reference evidence="9 10" key="1">
    <citation type="submission" date="2015-10" db="EMBL/GenBank/DDBJ databases">
        <title>Draft genome sequence of pyrrolomycin-producing Streptomyces vitaminophilus.</title>
        <authorList>
            <person name="Graham D.E."/>
            <person name="Mahan K.M."/>
            <person name="Klingeman D.M."/>
            <person name="Hettich R.L."/>
            <person name="Parry R.J."/>
        </authorList>
    </citation>
    <scope>NUCLEOTIDE SEQUENCE [LARGE SCALE GENOMIC DNA]</scope>
    <source>
        <strain evidence="9 10">ATCC 31673</strain>
    </source>
</reference>
<keyword evidence="6 7" id="KW-0472">Membrane</keyword>
<feature type="domain" description="VTT" evidence="8">
    <location>
        <begin position="49"/>
        <end position="176"/>
    </location>
</feature>
<keyword evidence="3" id="KW-1003">Cell membrane</keyword>
<comment type="caution">
    <text evidence="9">The sequence shown here is derived from an EMBL/GenBank/DDBJ whole genome shotgun (WGS) entry which is preliminary data.</text>
</comment>
<keyword evidence="10" id="KW-1185">Reference proteome</keyword>
<evidence type="ECO:0000313" key="9">
    <source>
        <dbReference type="EMBL" id="KRV49741.1"/>
    </source>
</evidence>